<protein>
    <submittedName>
        <fullName evidence="1">Uncharacterized protein</fullName>
    </submittedName>
</protein>
<evidence type="ECO:0000313" key="1">
    <source>
        <dbReference type="EMBL" id="KAK5841039.1"/>
    </source>
</evidence>
<dbReference type="EMBL" id="JARKNE010000003">
    <property type="protein sequence ID" value="KAK5841039.1"/>
    <property type="molecule type" value="Genomic_DNA"/>
</dbReference>
<accession>A0ABR0QPV4</accession>
<sequence>MPKHLDKPLGDSYEVPSCETTKSSNFELLLDLSDMMAQMRKMLQQISEALSPREEDQDIIIHPKLDDKSQQEFGTEDHGDELNMDKVVSNLIDVAVDLDLVVATNTELKSTLSDSVKELIHFLAIVGELPIEEIAHSREPQPCGRDYQSRLNPLQYKLIEYCRDY</sequence>
<name>A0ABR0QPV4_GOSAR</name>
<gene>
    <name evidence="1" type="ORF">PVK06_009947</name>
</gene>
<keyword evidence="2" id="KW-1185">Reference proteome</keyword>
<comment type="caution">
    <text evidence="1">The sequence shown here is derived from an EMBL/GenBank/DDBJ whole genome shotgun (WGS) entry which is preliminary data.</text>
</comment>
<proteinExistence type="predicted"/>
<organism evidence="1 2">
    <name type="scientific">Gossypium arboreum</name>
    <name type="common">Tree cotton</name>
    <name type="synonym">Gossypium nanking</name>
    <dbReference type="NCBI Taxonomy" id="29729"/>
    <lineage>
        <taxon>Eukaryota</taxon>
        <taxon>Viridiplantae</taxon>
        <taxon>Streptophyta</taxon>
        <taxon>Embryophyta</taxon>
        <taxon>Tracheophyta</taxon>
        <taxon>Spermatophyta</taxon>
        <taxon>Magnoliopsida</taxon>
        <taxon>eudicotyledons</taxon>
        <taxon>Gunneridae</taxon>
        <taxon>Pentapetalae</taxon>
        <taxon>rosids</taxon>
        <taxon>malvids</taxon>
        <taxon>Malvales</taxon>
        <taxon>Malvaceae</taxon>
        <taxon>Malvoideae</taxon>
        <taxon>Gossypium</taxon>
    </lineage>
</organism>
<evidence type="ECO:0000313" key="2">
    <source>
        <dbReference type="Proteomes" id="UP001358586"/>
    </source>
</evidence>
<reference evidence="1 2" key="1">
    <citation type="submission" date="2023-03" db="EMBL/GenBank/DDBJ databases">
        <title>WGS of Gossypium arboreum.</title>
        <authorList>
            <person name="Yu D."/>
        </authorList>
    </citation>
    <scope>NUCLEOTIDE SEQUENCE [LARGE SCALE GENOMIC DNA]</scope>
    <source>
        <tissue evidence="1">Leaf</tissue>
    </source>
</reference>
<dbReference type="Proteomes" id="UP001358586">
    <property type="component" value="Chromosome 3"/>
</dbReference>